<feature type="domain" description="RNA polymerase sigma factor 70 region 4 type 2" evidence="6">
    <location>
        <begin position="137"/>
        <end position="188"/>
    </location>
</feature>
<dbReference type="GO" id="GO:0000428">
    <property type="term" value="C:DNA-directed RNA polymerase complex"/>
    <property type="evidence" value="ECO:0007669"/>
    <property type="project" value="UniProtKB-KW"/>
</dbReference>
<dbReference type="InterPro" id="IPR036388">
    <property type="entry name" value="WH-like_DNA-bd_sf"/>
</dbReference>
<comment type="caution">
    <text evidence="7">The sequence shown here is derived from an EMBL/GenBank/DDBJ whole genome shotgun (WGS) entry which is preliminary data.</text>
</comment>
<reference evidence="7 8" key="1">
    <citation type="journal article" date="2014" name="Int. J. Syst. Evol. Microbiol.">
        <title>Complete genome sequence of Corynebacterium casei LMG S-19264T (=DSM 44701T), isolated from a smear-ripened cheese.</title>
        <authorList>
            <consortium name="US DOE Joint Genome Institute (JGI-PGF)"/>
            <person name="Walter F."/>
            <person name="Albersmeier A."/>
            <person name="Kalinowski J."/>
            <person name="Ruckert C."/>
        </authorList>
    </citation>
    <scope>NUCLEOTIDE SEQUENCE [LARGE SCALE GENOMIC DNA]</scope>
    <source>
        <strain evidence="7 8">KCTC 12866</strain>
    </source>
</reference>
<dbReference type="Pfam" id="PF04542">
    <property type="entry name" value="Sigma70_r2"/>
    <property type="match status" value="1"/>
</dbReference>
<name>A0A8J3D1S4_9BACT</name>
<dbReference type="InterPro" id="IPR007627">
    <property type="entry name" value="RNA_pol_sigma70_r2"/>
</dbReference>
<proteinExistence type="inferred from homology"/>
<dbReference type="GO" id="GO:0006352">
    <property type="term" value="P:DNA-templated transcription initiation"/>
    <property type="evidence" value="ECO:0007669"/>
    <property type="project" value="InterPro"/>
</dbReference>
<sequence length="214" mass="25158">MELLPNPDLSLQASSETIWPEGQDLWKDFKAGDRAAFDFLYKTNIQQLIGYGYTITSNRNVIQDCVQDLFVELWESRASVAQANSIRHYLLKSLRYKIVRQLKADRSETLDEIHYPVLHDNAESTVLLQETSQHHSKQLSDALGHLPKRQREAIYLRYFQELSNEEVAQVMGVNYQSACKFIYTALKNLRERMQLSVWIPFFMPFFAFFKDYFK</sequence>
<dbReference type="CDD" id="cd06171">
    <property type="entry name" value="Sigma70_r4"/>
    <property type="match status" value="1"/>
</dbReference>
<dbReference type="AlphaFoldDB" id="A0A8J3D1S4"/>
<dbReference type="Proteomes" id="UP000598271">
    <property type="component" value="Unassembled WGS sequence"/>
</dbReference>
<accession>A0A8J3D1S4</accession>
<evidence type="ECO:0000256" key="3">
    <source>
        <dbReference type="ARBA" id="ARBA00023082"/>
    </source>
</evidence>
<keyword evidence="4" id="KW-0804">Transcription</keyword>
<evidence type="ECO:0000256" key="4">
    <source>
        <dbReference type="ARBA" id="ARBA00023163"/>
    </source>
</evidence>
<keyword evidence="2" id="KW-0805">Transcription regulation</keyword>
<dbReference type="Gene3D" id="1.10.1740.10">
    <property type="match status" value="1"/>
</dbReference>
<evidence type="ECO:0000256" key="1">
    <source>
        <dbReference type="ARBA" id="ARBA00010641"/>
    </source>
</evidence>
<dbReference type="GO" id="GO:0003677">
    <property type="term" value="F:DNA binding"/>
    <property type="evidence" value="ECO:0007669"/>
    <property type="project" value="InterPro"/>
</dbReference>
<dbReference type="PANTHER" id="PTHR43133:SF46">
    <property type="entry name" value="RNA POLYMERASE SIGMA-70 FACTOR ECF SUBFAMILY"/>
    <property type="match status" value="1"/>
</dbReference>
<keyword evidence="7" id="KW-0240">DNA-directed RNA polymerase</keyword>
<gene>
    <name evidence="7" type="ORF">GCM10007390_09400</name>
</gene>
<comment type="similarity">
    <text evidence="1">Belongs to the sigma-70 factor family. ECF subfamily.</text>
</comment>
<dbReference type="InterPro" id="IPR013249">
    <property type="entry name" value="RNA_pol_sigma70_r4_t2"/>
</dbReference>
<dbReference type="SUPFAM" id="SSF88946">
    <property type="entry name" value="Sigma2 domain of RNA polymerase sigma factors"/>
    <property type="match status" value="1"/>
</dbReference>
<protein>
    <submittedName>
        <fullName evidence="7">DNA-directed RNA polymerase sigma-70 factor</fullName>
    </submittedName>
</protein>
<evidence type="ECO:0000259" key="6">
    <source>
        <dbReference type="Pfam" id="PF08281"/>
    </source>
</evidence>
<evidence type="ECO:0000313" key="8">
    <source>
        <dbReference type="Proteomes" id="UP000598271"/>
    </source>
</evidence>
<dbReference type="RefSeq" id="WP_189563177.1">
    <property type="nucleotide sequence ID" value="NZ_BMXF01000001.1"/>
</dbReference>
<organism evidence="7 8">
    <name type="scientific">Persicitalea jodogahamensis</name>
    <dbReference type="NCBI Taxonomy" id="402147"/>
    <lineage>
        <taxon>Bacteria</taxon>
        <taxon>Pseudomonadati</taxon>
        <taxon>Bacteroidota</taxon>
        <taxon>Cytophagia</taxon>
        <taxon>Cytophagales</taxon>
        <taxon>Spirosomataceae</taxon>
        <taxon>Persicitalea</taxon>
    </lineage>
</organism>
<dbReference type="InterPro" id="IPR013324">
    <property type="entry name" value="RNA_pol_sigma_r3/r4-like"/>
</dbReference>
<dbReference type="Pfam" id="PF08281">
    <property type="entry name" value="Sigma70_r4_2"/>
    <property type="match status" value="1"/>
</dbReference>
<keyword evidence="3" id="KW-0731">Sigma factor</keyword>
<dbReference type="InterPro" id="IPR014284">
    <property type="entry name" value="RNA_pol_sigma-70_dom"/>
</dbReference>
<dbReference type="InterPro" id="IPR039425">
    <property type="entry name" value="RNA_pol_sigma-70-like"/>
</dbReference>
<evidence type="ECO:0000313" key="7">
    <source>
        <dbReference type="EMBL" id="GHB58061.1"/>
    </source>
</evidence>
<feature type="domain" description="RNA polymerase sigma-70 region 2" evidence="5">
    <location>
        <begin position="40"/>
        <end position="106"/>
    </location>
</feature>
<dbReference type="SUPFAM" id="SSF88659">
    <property type="entry name" value="Sigma3 and sigma4 domains of RNA polymerase sigma factors"/>
    <property type="match status" value="1"/>
</dbReference>
<dbReference type="NCBIfam" id="TIGR02937">
    <property type="entry name" value="sigma70-ECF"/>
    <property type="match status" value="1"/>
</dbReference>
<dbReference type="PANTHER" id="PTHR43133">
    <property type="entry name" value="RNA POLYMERASE ECF-TYPE SIGMA FACTO"/>
    <property type="match status" value="1"/>
</dbReference>
<evidence type="ECO:0000259" key="5">
    <source>
        <dbReference type="Pfam" id="PF04542"/>
    </source>
</evidence>
<evidence type="ECO:0000256" key="2">
    <source>
        <dbReference type="ARBA" id="ARBA00023015"/>
    </source>
</evidence>
<dbReference type="EMBL" id="BMXF01000001">
    <property type="protein sequence ID" value="GHB58061.1"/>
    <property type="molecule type" value="Genomic_DNA"/>
</dbReference>
<dbReference type="GO" id="GO:0016987">
    <property type="term" value="F:sigma factor activity"/>
    <property type="evidence" value="ECO:0007669"/>
    <property type="project" value="UniProtKB-KW"/>
</dbReference>
<keyword evidence="8" id="KW-1185">Reference proteome</keyword>
<dbReference type="Gene3D" id="1.10.10.10">
    <property type="entry name" value="Winged helix-like DNA-binding domain superfamily/Winged helix DNA-binding domain"/>
    <property type="match status" value="1"/>
</dbReference>
<dbReference type="InterPro" id="IPR013325">
    <property type="entry name" value="RNA_pol_sigma_r2"/>
</dbReference>